<dbReference type="PRINTS" id="PR00039">
    <property type="entry name" value="HTHLYSR"/>
</dbReference>
<dbReference type="InterPro" id="IPR000847">
    <property type="entry name" value="LysR_HTH_N"/>
</dbReference>
<accession>V6J820</accession>
<evidence type="ECO:0000256" key="4">
    <source>
        <dbReference type="ARBA" id="ARBA00023163"/>
    </source>
</evidence>
<organism evidence="6 7">
    <name type="scientific">Sporolactobacillus laevolacticus DSM 442</name>
    <dbReference type="NCBI Taxonomy" id="1395513"/>
    <lineage>
        <taxon>Bacteria</taxon>
        <taxon>Bacillati</taxon>
        <taxon>Bacillota</taxon>
        <taxon>Bacilli</taxon>
        <taxon>Bacillales</taxon>
        <taxon>Sporolactobacillaceae</taxon>
        <taxon>Sporolactobacillus</taxon>
    </lineage>
</organism>
<keyword evidence="7" id="KW-1185">Reference proteome</keyword>
<dbReference type="CDD" id="cd08434">
    <property type="entry name" value="PBP2_GltC_like"/>
    <property type="match status" value="1"/>
</dbReference>
<dbReference type="SUPFAM" id="SSF46785">
    <property type="entry name" value="Winged helix' DNA-binding domain"/>
    <property type="match status" value="1"/>
</dbReference>
<dbReference type="SUPFAM" id="SSF53850">
    <property type="entry name" value="Periplasmic binding protein-like II"/>
    <property type="match status" value="1"/>
</dbReference>
<dbReference type="Pfam" id="PF00126">
    <property type="entry name" value="HTH_1"/>
    <property type="match status" value="1"/>
</dbReference>
<reference evidence="6 7" key="1">
    <citation type="journal article" date="2013" name="Genome Announc.">
        <title>Genome Sequence of Sporolactobacillus laevolacticus DSM442, an Efficient Polymer-Grade D-Lactate Producer from Agricultural Waste Cottonseed as a Nitrogen Source.</title>
        <authorList>
            <person name="Wang H."/>
            <person name="Wang L."/>
            <person name="Ju J."/>
            <person name="Yu B."/>
            <person name="Ma Y."/>
        </authorList>
    </citation>
    <scope>NUCLEOTIDE SEQUENCE [LARGE SCALE GENOMIC DNA]</scope>
    <source>
        <strain evidence="6 7">DSM 442</strain>
    </source>
</reference>
<dbReference type="GO" id="GO:0032993">
    <property type="term" value="C:protein-DNA complex"/>
    <property type="evidence" value="ECO:0007669"/>
    <property type="project" value="TreeGrafter"/>
</dbReference>
<evidence type="ECO:0000259" key="5">
    <source>
        <dbReference type="PROSITE" id="PS50931"/>
    </source>
</evidence>
<evidence type="ECO:0000313" key="6">
    <source>
        <dbReference type="EMBL" id="EST12934.1"/>
    </source>
</evidence>
<dbReference type="Gene3D" id="3.40.190.290">
    <property type="match status" value="1"/>
</dbReference>
<dbReference type="OrthoDB" id="9803735at2"/>
<feature type="domain" description="HTH lysR-type" evidence="5">
    <location>
        <begin position="1"/>
        <end position="58"/>
    </location>
</feature>
<keyword evidence="4" id="KW-0804">Transcription</keyword>
<dbReference type="GO" id="GO:0003700">
    <property type="term" value="F:DNA-binding transcription factor activity"/>
    <property type="evidence" value="ECO:0007669"/>
    <property type="project" value="InterPro"/>
</dbReference>
<comment type="caution">
    <text evidence="6">The sequence shown here is derived from an EMBL/GenBank/DDBJ whole genome shotgun (WGS) entry which is preliminary data.</text>
</comment>
<dbReference type="GO" id="GO:0003677">
    <property type="term" value="F:DNA binding"/>
    <property type="evidence" value="ECO:0007669"/>
    <property type="project" value="UniProtKB-KW"/>
</dbReference>
<gene>
    <name evidence="6" type="ORF">P343_04750</name>
</gene>
<dbReference type="EMBL" id="AWTC01000003">
    <property type="protein sequence ID" value="EST12934.1"/>
    <property type="molecule type" value="Genomic_DNA"/>
</dbReference>
<dbReference type="Pfam" id="PF03466">
    <property type="entry name" value="LysR_substrate"/>
    <property type="match status" value="1"/>
</dbReference>
<dbReference type="Gene3D" id="1.10.10.10">
    <property type="entry name" value="Winged helix-like DNA-binding domain superfamily/Winged helix DNA-binding domain"/>
    <property type="match status" value="1"/>
</dbReference>
<dbReference type="AlphaFoldDB" id="V6J820"/>
<keyword evidence="3" id="KW-0238">DNA-binding</keyword>
<dbReference type="PANTHER" id="PTHR30346">
    <property type="entry name" value="TRANSCRIPTIONAL DUAL REGULATOR HCAR-RELATED"/>
    <property type="match status" value="1"/>
</dbReference>
<name>V6J820_9BACL</name>
<comment type="similarity">
    <text evidence="1">Belongs to the LysR transcriptional regulatory family.</text>
</comment>
<dbReference type="Proteomes" id="UP000018296">
    <property type="component" value="Unassembled WGS sequence"/>
</dbReference>
<dbReference type="eggNOG" id="COG0583">
    <property type="taxonomic scope" value="Bacteria"/>
</dbReference>
<dbReference type="PANTHER" id="PTHR30346:SF28">
    <property type="entry name" value="HTH-TYPE TRANSCRIPTIONAL REGULATOR CYNR"/>
    <property type="match status" value="1"/>
</dbReference>
<dbReference type="PATRIC" id="fig|1395513.3.peg.972"/>
<evidence type="ECO:0000256" key="3">
    <source>
        <dbReference type="ARBA" id="ARBA00023125"/>
    </source>
</evidence>
<dbReference type="STRING" id="1395513.P343_04750"/>
<keyword evidence="2" id="KW-0805">Transcription regulation</keyword>
<evidence type="ECO:0000256" key="1">
    <source>
        <dbReference type="ARBA" id="ARBA00009437"/>
    </source>
</evidence>
<dbReference type="InterPro" id="IPR036388">
    <property type="entry name" value="WH-like_DNA-bd_sf"/>
</dbReference>
<proteinExistence type="inferred from homology"/>
<dbReference type="PROSITE" id="PS50931">
    <property type="entry name" value="HTH_LYSR"/>
    <property type="match status" value="1"/>
</dbReference>
<dbReference type="InterPro" id="IPR036390">
    <property type="entry name" value="WH_DNA-bd_sf"/>
</dbReference>
<dbReference type="InterPro" id="IPR005119">
    <property type="entry name" value="LysR_subst-bd"/>
</dbReference>
<dbReference type="FunFam" id="1.10.10.10:FF:000001">
    <property type="entry name" value="LysR family transcriptional regulator"/>
    <property type="match status" value="1"/>
</dbReference>
<sequence>MEWQQIEYFQKVAQLQHMTQAAEALSISQPALSRSIARLEEELGISLFERQGRSIILNQYGKVFLKHVNRILKEVDDTKKEIHSLLDPEYGEVSLGFLHTLGVNMIPDILRAFQKEHANIKIKLYQNNNLSLLKQLQTGEIDLCLVHHAFDDPHIQWEKLWDEELFLMLPATHPLAGRESITLDEIQSEPMIAMKEGYELRKIADNLCRKANFTPNVTFEGEEVTTLAGLVAAGLGVALLPDQKDIDDSKVAKLHVRWPSCSRQIGLSWYEDRALSPAAAHFKRFVFIHYRELKK</sequence>
<dbReference type="RefSeq" id="WP_023509253.1">
    <property type="nucleotide sequence ID" value="NZ_AWTC01000003.1"/>
</dbReference>
<evidence type="ECO:0000313" key="7">
    <source>
        <dbReference type="Proteomes" id="UP000018296"/>
    </source>
</evidence>
<evidence type="ECO:0000256" key="2">
    <source>
        <dbReference type="ARBA" id="ARBA00023015"/>
    </source>
</evidence>
<protein>
    <submittedName>
        <fullName evidence="6">LysR family transcriptional regulator</fullName>
    </submittedName>
</protein>